<feature type="compositionally biased region" description="Low complexity" evidence="3">
    <location>
        <begin position="601"/>
        <end position="611"/>
    </location>
</feature>
<dbReference type="PROSITE" id="PS50158">
    <property type="entry name" value="ZF_CCHC"/>
    <property type="match status" value="1"/>
</dbReference>
<dbReference type="GO" id="GO:0003676">
    <property type="term" value="F:nucleic acid binding"/>
    <property type="evidence" value="ECO:0007669"/>
    <property type="project" value="InterPro"/>
</dbReference>
<dbReference type="GO" id="GO:0008270">
    <property type="term" value="F:zinc ion binding"/>
    <property type="evidence" value="ECO:0007669"/>
    <property type="project" value="UniProtKB-KW"/>
</dbReference>
<feature type="region of interest" description="Disordered" evidence="3">
    <location>
        <begin position="425"/>
        <end position="481"/>
    </location>
</feature>
<feature type="compositionally biased region" description="Low complexity" evidence="3">
    <location>
        <begin position="82"/>
        <end position="92"/>
    </location>
</feature>
<keyword evidence="1" id="KW-0479">Metal-binding</keyword>
<dbReference type="RefSeq" id="XP_025364516.1">
    <property type="nucleotide sequence ID" value="XM_025508927.1"/>
</dbReference>
<feature type="coiled-coil region" evidence="2">
    <location>
        <begin position="485"/>
        <end position="519"/>
    </location>
</feature>
<feature type="region of interest" description="Disordered" evidence="3">
    <location>
        <begin position="539"/>
        <end position="611"/>
    </location>
</feature>
<feature type="compositionally biased region" description="Low complexity" evidence="3">
    <location>
        <begin position="142"/>
        <end position="151"/>
    </location>
</feature>
<feature type="region of interest" description="Disordered" evidence="3">
    <location>
        <begin position="743"/>
        <end position="863"/>
    </location>
</feature>
<proteinExistence type="predicted"/>
<feature type="region of interest" description="Disordered" evidence="3">
    <location>
        <begin position="70"/>
        <end position="263"/>
    </location>
</feature>
<evidence type="ECO:0000256" key="2">
    <source>
        <dbReference type="SAM" id="Coils"/>
    </source>
</evidence>
<dbReference type="GeneID" id="37030750"/>
<keyword evidence="2" id="KW-0175">Coiled coil</keyword>
<reference evidence="5 6" key="1">
    <citation type="journal article" date="2018" name="Mol. Biol. Evol.">
        <title>Broad Genomic Sampling Reveals a Smut Pathogenic Ancestry of the Fungal Clade Ustilaginomycotina.</title>
        <authorList>
            <person name="Kijpornyongpan T."/>
            <person name="Mondo S.J."/>
            <person name="Barry K."/>
            <person name="Sandor L."/>
            <person name="Lee J."/>
            <person name="Lipzen A."/>
            <person name="Pangilinan J."/>
            <person name="LaButti K."/>
            <person name="Hainaut M."/>
            <person name="Henrissat B."/>
            <person name="Grigoriev I.V."/>
            <person name="Spatafora J.W."/>
            <person name="Aime M.C."/>
        </authorList>
    </citation>
    <scope>NUCLEOTIDE SEQUENCE [LARGE SCALE GENOMIC DNA]</scope>
    <source>
        <strain evidence="5 6">MCA 5214</strain>
    </source>
</reference>
<name>A0A316UY31_9BASI</name>
<dbReference type="EMBL" id="KZ819662">
    <property type="protein sequence ID" value="PWN29904.1"/>
    <property type="molecule type" value="Genomic_DNA"/>
</dbReference>
<protein>
    <recommendedName>
        <fullName evidence="4">CCHC-type domain-containing protein</fullName>
    </recommendedName>
</protein>
<evidence type="ECO:0000313" key="5">
    <source>
        <dbReference type="EMBL" id="PWN29904.1"/>
    </source>
</evidence>
<keyword evidence="6" id="KW-1185">Reference proteome</keyword>
<evidence type="ECO:0000259" key="4">
    <source>
        <dbReference type="PROSITE" id="PS50158"/>
    </source>
</evidence>
<feature type="compositionally biased region" description="Low complexity" evidence="3">
    <location>
        <begin position="829"/>
        <end position="863"/>
    </location>
</feature>
<accession>A0A316UY31</accession>
<feature type="domain" description="CCHC-type" evidence="4">
    <location>
        <begin position="45"/>
        <end position="59"/>
    </location>
</feature>
<feature type="compositionally biased region" description="Basic and acidic residues" evidence="3">
    <location>
        <begin position="215"/>
        <end position="251"/>
    </location>
</feature>
<feature type="compositionally biased region" description="Low complexity" evidence="3">
    <location>
        <begin position="556"/>
        <end position="572"/>
    </location>
</feature>
<feature type="coiled-coil region" evidence="2">
    <location>
        <begin position="345"/>
        <end position="372"/>
    </location>
</feature>
<dbReference type="InterPro" id="IPR001878">
    <property type="entry name" value="Znf_CCHC"/>
</dbReference>
<evidence type="ECO:0000313" key="6">
    <source>
        <dbReference type="Proteomes" id="UP000245884"/>
    </source>
</evidence>
<dbReference type="Proteomes" id="UP000245884">
    <property type="component" value="Unassembled WGS sequence"/>
</dbReference>
<organism evidence="5 6">
    <name type="scientific">Jaminaea rosea</name>
    <dbReference type="NCBI Taxonomy" id="1569628"/>
    <lineage>
        <taxon>Eukaryota</taxon>
        <taxon>Fungi</taxon>
        <taxon>Dikarya</taxon>
        <taxon>Basidiomycota</taxon>
        <taxon>Ustilaginomycotina</taxon>
        <taxon>Exobasidiomycetes</taxon>
        <taxon>Microstromatales</taxon>
        <taxon>Microstromatales incertae sedis</taxon>
        <taxon>Jaminaea</taxon>
    </lineage>
</organism>
<keyword evidence="1" id="KW-0862">Zinc</keyword>
<gene>
    <name evidence="5" type="ORF">BDZ90DRAFT_276423</name>
</gene>
<keyword evidence="1" id="KW-0863">Zinc-finger</keyword>
<dbReference type="AlphaFoldDB" id="A0A316UY31"/>
<feature type="compositionally biased region" description="Low complexity" evidence="3">
    <location>
        <begin position="445"/>
        <end position="479"/>
    </location>
</feature>
<feature type="compositionally biased region" description="Low complexity" evidence="3">
    <location>
        <begin position="796"/>
        <end position="809"/>
    </location>
</feature>
<feature type="compositionally biased region" description="Basic and acidic residues" evidence="3">
    <location>
        <begin position="425"/>
        <end position="436"/>
    </location>
</feature>
<evidence type="ECO:0000256" key="1">
    <source>
        <dbReference type="PROSITE-ProRule" id="PRU00047"/>
    </source>
</evidence>
<evidence type="ECO:0000256" key="3">
    <source>
        <dbReference type="SAM" id="MobiDB-lite"/>
    </source>
</evidence>
<feature type="compositionally biased region" description="Polar residues" evidence="3">
    <location>
        <begin position="584"/>
        <end position="593"/>
    </location>
</feature>
<sequence>MAHPYHYSSYPYPSYYDYDYDYGPSAEDYPSASASASASAARSGRCEHCGKYGHASEKCWFLSQNAHKKPAHWLPPPQDMDTTSSSYASTSRRPPPRPSNLQDSMTELRDRVHGGAASSSSTHPTRSPQDRRSPPPPPPRAPYASTSSSSARPERGPNGIAVDSGWGRRASILNEGARSPRQAEVLDPRRRGASVRRPAEEGEIMSEVSSLRSEAQSRDRGGPPHNGENRTRRDPRLEERQKRRGSDESARKHQAHTGSSADLQQHLQDQFEVVERRNEHLSTIVNRPWPQQPYSRTQLASTLFSAITRLVPLAEELDRKQVELDDAVQWVELNKDEAGAQETISQFEKETRAELQKAVEEARSAMEPVQREFTQALMQLVDYKWMIEAAQQSSAKNILHICQEMQDEYRTAFQKLDLDRKASIERASREASDQPRRISPRPIAAEDAPPAGAEASTSATATAPARTTTTEGAATAPSARTDDAVRALRNALKGMQRRLDRMEEETDATNEEAHAMQAEMVDNVAWEAREAVKAEIHAMRERKRRRVEVSEGTGEGTPATAATAGQEGARTASPAAPREDQDETMTQVASTSAVPPPAERPSSSSLTSAAPASTSIDLEALSASLQPRIDSSIETIRTEILELAHQKAREDASAIEERVKSAFKAVEQEFTKVRAHTEERFDFLAAEMLRKDNEWKERFARYEAMQSETNEGLKRLAGGHASTRQLLMAMIPTVNQIALPQRTASTGATPSAPPHPQPRPQSLQPTLTLRPGQGLQTSPFMMHRGSAPVSNGRTHSAGSASSSPSVAHSQPRQQQAALQYFGQPPIHHQQALQQQQQQNANLQMQPQTQQQQQQQQAQMPSTE</sequence>